<evidence type="ECO:0000313" key="5">
    <source>
        <dbReference type="Proteomes" id="UP001215151"/>
    </source>
</evidence>
<dbReference type="EMBL" id="JAPEVG010000021">
    <property type="protein sequence ID" value="KAJ8495757.1"/>
    <property type="molecule type" value="Genomic_DNA"/>
</dbReference>
<dbReference type="Proteomes" id="UP001215151">
    <property type="component" value="Unassembled WGS sequence"/>
</dbReference>
<dbReference type="CDD" id="cd00200">
    <property type="entry name" value="WD40"/>
    <property type="match status" value="1"/>
</dbReference>
<dbReference type="AlphaFoldDB" id="A0AAD7U1D2"/>
<name>A0AAD7U1D2_9APHY</name>
<dbReference type="SMART" id="SM00320">
    <property type="entry name" value="WD40"/>
    <property type="match status" value="4"/>
</dbReference>
<dbReference type="PRINTS" id="PR00320">
    <property type="entry name" value="GPROTEINBRPT"/>
</dbReference>
<feature type="repeat" description="WD" evidence="3">
    <location>
        <begin position="54"/>
        <end position="95"/>
    </location>
</feature>
<sequence>MCTLSHVTAGIDETRDMYVRCVYFSPDDKYLAAGGEDKQIRVWDIAERRVRMTFEGHQHEVYSLVFSHDGRWIVSGSGDRTVRIWDVNQGTIHKILTVPERENADAGVTSVCISPDGRLVAAGSLDFIVYIWDFQSGQLLSQLNAHRDSVYSVVFTPDGYGRPRLTASPLKHPHRCRGVLESMRITKSDSGVGDLN</sequence>
<evidence type="ECO:0000256" key="2">
    <source>
        <dbReference type="ARBA" id="ARBA00022737"/>
    </source>
</evidence>
<dbReference type="Gene3D" id="2.130.10.10">
    <property type="entry name" value="YVTN repeat-like/Quinoprotein amine dehydrogenase"/>
    <property type="match status" value="1"/>
</dbReference>
<dbReference type="PROSITE" id="PS50294">
    <property type="entry name" value="WD_REPEATS_REGION"/>
    <property type="match status" value="3"/>
</dbReference>
<feature type="repeat" description="WD" evidence="3">
    <location>
        <begin position="19"/>
        <end position="53"/>
    </location>
</feature>
<dbReference type="InterPro" id="IPR019775">
    <property type="entry name" value="WD40_repeat_CS"/>
</dbReference>
<evidence type="ECO:0000256" key="1">
    <source>
        <dbReference type="ARBA" id="ARBA00022574"/>
    </source>
</evidence>
<evidence type="ECO:0000313" key="4">
    <source>
        <dbReference type="EMBL" id="KAJ8495757.1"/>
    </source>
</evidence>
<dbReference type="InterPro" id="IPR001680">
    <property type="entry name" value="WD40_rpt"/>
</dbReference>
<dbReference type="PANTHER" id="PTHR19848">
    <property type="entry name" value="WD40 REPEAT PROTEIN"/>
    <property type="match status" value="1"/>
</dbReference>
<dbReference type="PANTHER" id="PTHR19848:SF8">
    <property type="entry name" value="F-BOX AND WD REPEAT DOMAIN CONTAINING 7"/>
    <property type="match status" value="1"/>
</dbReference>
<dbReference type="InterPro" id="IPR036322">
    <property type="entry name" value="WD40_repeat_dom_sf"/>
</dbReference>
<keyword evidence="5" id="KW-1185">Reference proteome</keyword>
<keyword evidence="2" id="KW-0677">Repeat</keyword>
<comment type="caution">
    <text evidence="4">The sequence shown here is derived from an EMBL/GenBank/DDBJ whole genome shotgun (WGS) entry which is preliminary data.</text>
</comment>
<dbReference type="SUPFAM" id="SSF50978">
    <property type="entry name" value="WD40 repeat-like"/>
    <property type="match status" value="1"/>
</dbReference>
<dbReference type="PROSITE" id="PS00678">
    <property type="entry name" value="WD_REPEATS_1"/>
    <property type="match status" value="3"/>
</dbReference>
<dbReference type="InterPro" id="IPR020472">
    <property type="entry name" value="WD40_PAC1"/>
</dbReference>
<dbReference type="PROSITE" id="PS50082">
    <property type="entry name" value="WD_REPEATS_2"/>
    <property type="match status" value="3"/>
</dbReference>
<gene>
    <name evidence="4" type="ORF">ONZ51_g1552</name>
</gene>
<feature type="repeat" description="WD" evidence="3">
    <location>
        <begin position="101"/>
        <end position="142"/>
    </location>
</feature>
<organism evidence="4 5">
    <name type="scientific">Trametes cubensis</name>
    <dbReference type="NCBI Taxonomy" id="1111947"/>
    <lineage>
        <taxon>Eukaryota</taxon>
        <taxon>Fungi</taxon>
        <taxon>Dikarya</taxon>
        <taxon>Basidiomycota</taxon>
        <taxon>Agaricomycotina</taxon>
        <taxon>Agaricomycetes</taxon>
        <taxon>Polyporales</taxon>
        <taxon>Polyporaceae</taxon>
        <taxon>Trametes</taxon>
    </lineage>
</organism>
<protein>
    <submittedName>
        <fullName evidence="4">Uncharacterized protein</fullName>
    </submittedName>
</protein>
<evidence type="ECO:0000256" key="3">
    <source>
        <dbReference type="PROSITE-ProRule" id="PRU00221"/>
    </source>
</evidence>
<proteinExistence type="predicted"/>
<accession>A0AAD7U1D2</accession>
<reference evidence="4" key="1">
    <citation type="submission" date="2022-11" db="EMBL/GenBank/DDBJ databases">
        <title>Genome Sequence of Cubamyces cubensis.</title>
        <authorList>
            <person name="Buettner E."/>
        </authorList>
    </citation>
    <scope>NUCLEOTIDE SEQUENCE</scope>
    <source>
        <strain evidence="4">MPL-01</strain>
    </source>
</reference>
<dbReference type="Pfam" id="PF00400">
    <property type="entry name" value="WD40"/>
    <property type="match status" value="4"/>
</dbReference>
<dbReference type="InterPro" id="IPR015943">
    <property type="entry name" value="WD40/YVTN_repeat-like_dom_sf"/>
</dbReference>
<keyword evidence="1 3" id="KW-0853">WD repeat</keyword>